<dbReference type="InterPro" id="IPR036388">
    <property type="entry name" value="WH-like_DNA-bd_sf"/>
</dbReference>
<accession>A0A940P9L6</accession>
<comment type="caution">
    <text evidence="8">The sequence shown here is derived from an EMBL/GenBank/DDBJ whole genome shotgun (WGS) entry which is preliminary data.</text>
</comment>
<dbReference type="InterPro" id="IPR007737">
    <property type="entry name" value="Mga_HTH"/>
</dbReference>
<dbReference type="SUPFAM" id="SSF55804">
    <property type="entry name" value="Phoshotransferase/anion transport protein"/>
    <property type="match status" value="1"/>
</dbReference>
<dbReference type="RefSeq" id="WP_209524921.1">
    <property type="nucleotide sequence ID" value="NZ_JAEEGA010000002.1"/>
</dbReference>
<feature type="domain" description="PTS EIIB type-2" evidence="6">
    <location>
        <begin position="399"/>
        <end position="488"/>
    </location>
</feature>
<dbReference type="InterPro" id="IPR011608">
    <property type="entry name" value="PRD"/>
</dbReference>
<dbReference type="Pfam" id="PF00874">
    <property type="entry name" value="PRD"/>
    <property type="match status" value="2"/>
</dbReference>
<dbReference type="CDD" id="cd00211">
    <property type="entry name" value="PTS_IIA_fru"/>
    <property type="match status" value="1"/>
</dbReference>
<dbReference type="InterPro" id="IPR013199">
    <property type="entry name" value="HTH_Mga_DNA-bd_dom"/>
</dbReference>
<dbReference type="SUPFAM" id="SSF46785">
    <property type="entry name" value="Winged helix' DNA-binding domain"/>
    <property type="match status" value="1"/>
</dbReference>
<dbReference type="Pfam" id="PF05043">
    <property type="entry name" value="Mga"/>
    <property type="match status" value="1"/>
</dbReference>
<evidence type="ECO:0000256" key="4">
    <source>
        <dbReference type="ARBA" id="ARBA00023163"/>
    </source>
</evidence>
<dbReference type="AlphaFoldDB" id="A0A940P9L6"/>
<dbReference type="Gene3D" id="1.10.10.10">
    <property type="entry name" value="Winged helix-like DNA-binding domain superfamily/Winged helix DNA-binding domain"/>
    <property type="match status" value="1"/>
</dbReference>
<keyword evidence="4" id="KW-0804">Transcription</keyword>
<dbReference type="InterPro" id="IPR036390">
    <property type="entry name" value="WH_DNA-bd_sf"/>
</dbReference>
<dbReference type="InterPro" id="IPR036634">
    <property type="entry name" value="PRD_sf"/>
</dbReference>
<dbReference type="EMBL" id="JAEEGA010000002">
    <property type="protein sequence ID" value="MBP1040023.1"/>
    <property type="molecule type" value="Genomic_DNA"/>
</dbReference>
<keyword evidence="1" id="KW-0677">Repeat</keyword>
<dbReference type="Proteomes" id="UP000674938">
    <property type="component" value="Unassembled WGS sequence"/>
</dbReference>
<gene>
    <name evidence="8" type="ORF">I6N95_03255</name>
</gene>
<dbReference type="SUPFAM" id="SSF63520">
    <property type="entry name" value="PTS-regulatory domain, PRD"/>
    <property type="match status" value="2"/>
</dbReference>
<dbReference type="Pfam" id="PF08280">
    <property type="entry name" value="HTH_Mga"/>
    <property type="match status" value="1"/>
</dbReference>
<evidence type="ECO:0000256" key="2">
    <source>
        <dbReference type="ARBA" id="ARBA00023015"/>
    </source>
</evidence>
<organism evidence="8 9">
    <name type="scientific">Vagococcus allomyrinae</name>
    <dbReference type="NCBI Taxonomy" id="2794353"/>
    <lineage>
        <taxon>Bacteria</taxon>
        <taxon>Bacillati</taxon>
        <taxon>Bacillota</taxon>
        <taxon>Bacilli</taxon>
        <taxon>Lactobacillales</taxon>
        <taxon>Enterococcaceae</taxon>
        <taxon>Vagococcus</taxon>
    </lineage>
</organism>
<dbReference type="InterPro" id="IPR050661">
    <property type="entry name" value="BglG_antiterminators"/>
</dbReference>
<reference evidence="8" key="1">
    <citation type="submission" date="2020-12" db="EMBL/GenBank/DDBJ databases">
        <title>Vagococcus allomyrinae sp. nov. and Enterococcus lavae sp. nov., isolated from the larvae of Allomyrina dichotoma.</title>
        <authorList>
            <person name="Lee S.D."/>
        </authorList>
    </citation>
    <scope>NUCLEOTIDE SEQUENCE</scope>
    <source>
        <strain evidence="8">BWB3-3</strain>
    </source>
</reference>
<evidence type="ECO:0000259" key="5">
    <source>
        <dbReference type="PROSITE" id="PS51094"/>
    </source>
</evidence>
<dbReference type="PROSITE" id="PS51099">
    <property type="entry name" value="PTS_EIIB_TYPE_2"/>
    <property type="match status" value="1"/>
</dbReference>
<keyword evidence="3" id="KW-0010">Activator</keyword>
<dbReference type="PANTHER" id="PTHR30185:SF12">
    <property type="entry name" value="TRANSCRIPTIONAL REGULATOR MANR"/>
    <property type="match status" value="1"/>
</dbReference>
<evidence type="ECO:0000313" key="8">
    <source>
        <dbReference type="EMBL" id="MBP1040023.1"/>
    </source>
</evidence>
<sequence length="642" mass="75161">MKKRYHYLLLYLYERNDWLTTKQLAEHFNITDRTVRNYIANINHDFDGLILKERTRYKVNRLVYPKYVLEQRTENVPETPNERQLYQMEQLLTNEKGLNLTEALDYLFISDSTLMSDMRQISKKIQEHHLSLQKRGNYFQLVGDEKHRRALQSWIFYKKNDDSFIMIEELQQAFGNYDLISFRAKINQILAAHQLFVNDFTINSILLHILISSERILNHNQIELPRDTDLTALEQTKEFLVAKELKTEVETNFSAVLDQNELYYLTLLLVSKSTKLMATENDPHKISEFIDPYSLKLTQTAVAAVEELFLINFQQDEFIVKLALHVRNLMLRAKYHNFSKNPLTDTIKSSHTFIYELAIVLTNSLQEQTGYSIPECEITYLAFHIGSFIEQEKKLANKFKTLLVCDNYQGNHLALAEKLKQLFGDHLEIIQVLTTETASLNEKEFDLIISTYPQEVLQTEAITISHFLTLDDKESLTKKIKQLENRRNKRQMKTYMSEYLTSTCFNRNVYLESQAAYIHYLAQQLYEEGYVDKQFVHSVMERESLSPTAMNNIVAIPHALNMNAFKTAFALIANDTPIPWGKHTVQWIIMLSINREEANSFQKIYNSIIEVFSDNNLAKQMLHVTSAKEFIDHLAELVSTFD</sequence>
<dbReference type="Gene3D" id="3.40.930.10">
    <property type="entry name" value="Mannitol-specific EII, Chain A"/>
    <property type="match status" value="1"/>
</dbReference>
<dbReference type="InterPro" id="IPR013011">
    <property type="entry name" value="PTS_EIIB_2"/>
</dbReference>
<dbReference type="Gene3D" id="1.10.1790.10">
    <property type="entry name" value="PRD domain"/>
    <property type="match status" value="2"/>
</dbReference>
<dbReference type="GO" id="GO:0006355">
    <property type="term" value="P:regulation of DNA-templated transcription"/>
    <property type="evidence" value="ECO:0007669"/>
    <property type="project" value="InterPro"/>
</dbReference>
<evidence type="ECO:0000313" key="9">
    <source>
        <dbReference type="Proteomes" id="UP000674938"/>
    </source>
</evidence>
<dbReference type="Gene3D" id="3.40.50.2300">
    <property type="match status" value="1"/>
</dbReference>
<keyword evidence="9" id="KW-1185">Reference proteome</keyword>
<dbReference type="InterPro" id="IPR002178">
    <property type="entry name" value="PTS_EIIA_type-2_dom"/>
</dbReference>
<evidence type="ECO:0000259" key="7">
    <source>
        <dbReference type="PROSITE" id="PS51372"/>
    </source>
</evidence>
<feature type="domain" description="PRD" evidence="7">
    <location>
        <begin position="289"/>
        <end position="395"/>
    </location>
</feature>
<protein>
    <submittedName>
        <fullName evidence="8">BglG family transcription antiterminator</fullName>
    </submittedName>
</protein>
<keyword evidence="2" id="KW-0805">Transcription regulation</keyword>
<dbReference type="CDD" id="cd05568">
    <property type="entry name" value="PTS_IIB_bgl_like"/>
    <property type="match status" value="1"/>
</dbReference>
<dbReference type="PANTHER" id="PTHR30185">
    <property type="entry name" value="CRYPTIC BETA-GLUCOSIDE BGL OPERON ANTITERMINATOR"/>
    <property type="match status" value="1"/>
</dbReference>
<proteinExistence type="predicted"/>
<dbReference type="PROSITE" id="PS51372">
    <property type="entry name" value="PRD_2"/>
    <property type="match status" value="2"/>
</dbReference>
<name>A0A940P9L6_9ENTE</name>
<evidence type="ECO:0000256" key="1">
    <source>
        <dbReference type="ARBA" id="ARBA00022737"/>
    </source>
</evidence>
<evidence type="ECO:0000259" key="6">
    <source>
        <dbReference type="PROSITE" id="PS51099"/>
    </source>
</evidence>
<dbReference type="GO" id="GO:0008982">
    <property type="term" value="F:protein-N(PI)-phosphohistidine-sugar phosphotransferase activity"/>
    <property type="evidence" value="ECO:0007669"/>
    <property type="project" value="InterPro"/>
</dbReference>
<dbReference type="PROSITE" id="PS51094">
    <property type="entry name" value="PTS_EIIA_TYPE_2"/>
    <property type="match status" value="1"/>
</dbReference>
<evidence type="ECO:0000256" key="3">
    <source>
        <dbReference type="ARBA" id="ARBA00023159"/>
    </source>
</evidence>
<dbReference type="GO" id="GO:0009401">
    <property type="term" value="P:phosphoenolpyruvate-dependent sugar phosphotransferase system"/>
    <property type="evidence" value="ECO:0007669"/>
    <property type="project" value="InterPro"/>
</dbReference>
<feature type="domain" description="PTS EIIA type-2" evidence="5">
    <location>
        <begin position="498"/>
        <end position="637"/>
    </location>
</feature>
<feature type="domain" description="PRD" evidence="7">
    <location>
        <begin position="158"/>
        <end position="279"/>
    </location>
</feature>
<dbReference type="Pfam" id="PF00359">
    <property type="entry name" value="PTS_EIIA_2"/>
    <property type="match status" value="1"/>
</dbReference>
<dbReference type="InterPro" id="IPR016152">
    <property type="entry name" value="PTrfase/Anion_transptr"/>
</dbReference>